<gene>
    <name evidence="9" type="ORF">GCM10011385_03880</name>
</gene>
<evidence type="ECO:0000256" key="6">
    <source>
        <dbReference type="ARBA" id="ARBA00023002"/>
    </source>
</evidence>
<dbReference type="InterPro" id="IPR051205">
    <property type="entry name" value="UbiH/COQ6_monooxygenase"/>
</dbReference>
<keyword evidence="5" id="KW-0274">FAD</keyword>
<dbReference type="InterPro" id="IPR002938">
    <property type="entry name" value="FAD-bd"/>
</dbReference>
<reference evidence="9" key="2">
    <citation type="submission" date="2020-09" db="EMBL/GenBank/DDBJ databases">
        <authorList>
            <person name="Sun Q."/>
            <person name="Zhou Y."/>
        </authorList>
    </citation>
    <scope>NUCLEOTIDE SEQUENCE</scope>
    <source>
        <strain evidence="9">CGMCC 1.15320</strain>
    </source>
</reference>
<accession>A0A916VYT3</accession>
<dbReference type="SUPFAM" id="SSF51905">
    <property type="entry name" value="FAD/NAD(P)-binding domain"/>
    <property type="match status" value="1"/>
</dbReference>
<evidence type="ECO:0000256" key="2">
    <source>
        <dbReference type="ARBA" id="ARBA00004749"/>
    </source>
</evidence>
<protein>
    <submittedName>
        <fullName evidence="9">2-octaprenyl-6-methoxyphenyl hydroxylase</fullName>
    </submittedName>
</protein>
<comment type="similarity">
    <text evidence="3">Belongs to the UbiH/COQ6 family.</text>
</comment>
<evidence type="ECO:0000313" key="10">
    <source>
        <dbReference type="Proteomes" id="UP000636264"/>
    </source>
</evidence>
<dbReference type="RefSeq" id="WP_188719239.1">
    <property type="nucleotide sequence ID" value="NZ_BMIF01000001.1"/>
</dbReference>
<dbReference type="AlphaFoldDB" id="A0A916VYT3"/>
<dbReference type="Gene3D" id="3.50.50.60">
    <property type="entry name" value="FAD/NAD(P)-binding domain"/>
    <property type="match status" value="2"/>
</dbReference>
<organism evidence="9 10">
    <name type="scientific">Nitratireductor aestuarii</name>
    <dbReference type="NCBI Taxonomy" id="1735103"/>
    <lineage>
        <taxon>Bacteria</taxon>
        <taxon>Pseudomonadati</taxon>
        <taxon>Pseudomonadota</taxon>
        <taxon>Alphaproteobacteria</taxon>
        <taxon>Hyphomicrobiales</taxon>
        <taxon>Phyllobacteriaceae</taxon>
        <taxon>Nitratireductor</taxon>
    </lineage>
</organism>
<feature type="domain" description="FAD-binding" evidence="8">
    <location>
        <begin position="8"/>
        <end position="336"/>
    </location>
</feature>
<evidence type="ECO:0000313" key="9">
    <source>
        <dbReference type="EMBL" id="GGA53622.1"/>
    </source>
</evidence>
<dbReference type="GO" id="GO:0004497">
    <property type="term" value="F:monooxygenase activity"/>
    <property type="evidence" value="ECO:0007669"/>
    <property type="project" value="UniProtKB-KW"/>
</dbReference>
<evidence type="ECO:0000256" key="3">
    <source>
        <dbReference type="ARBA" id="ARBA00005349"/>
    </source>
</evidence>
<dbReference type="GO" id="GO:0016705">
    <property type="term" value="F:oxidoreductase activity, acting on paired donors, with incorporation or reduction of molecular oxygen"/>
    <property type="evidence" value="ECO:0007669"/>
    <property type="project" value="InterPro"/>
</dbReference>
<evidence type="ECO:0000256" key="4">
    <source>
        <dbReference type="ARBA" id="ARBA00022630"/>
    </source>
</evidence>
<dbReference type="InterPro" id="IPR036188">
    <property type="entry name" value="FAD/NAD-bd_sf"/>
</dbReference>
<dbReference type="GO" id="GO:0006744">
    <property type="term" value="P:ubiquinone biosynthetic process"/>
    <property type="evidence" value="ECO:0007669"/>
    <property type="project" value="InterPro"/>
</dbReference>
<reference evidence="9" key="1">
    <citation type="journal article" date="2014" name="Int. J. Syst. Evol. Microbiol.">
        <title>Complete genome sequence of Corynebacterium casei LMG S-19264T (=DSM 44701T), isolated from a smear-ripened cheese.</title>
        <authorList>
            <consortium name="US DOE Joint Genome Institute (JGI-PGF)"/>
            <person name="Walter F."/>
            <person name="Albersmeier A."/>
            <person name="Kalinowski J."/>
            <person name="Ruckert C."/>
        </authorList>
    </citation>
    <scope>NUCLEOTIDE SEQUENCE</scope>
    <source>
        <strain evidence="9">CGMCC 1.15320</strain>
    </source>
</reference>
<dbReference type="NCBIfam" id="NF005691">
    <property type="entry name" value="PRK07494.1"/>
    <property type="match status" value="1"/>
</dbReference>
<keyword evidence="4" id="KW-0285">Flavoprotein</keyword>
<comment type="cofactor">
    <cofactor evidence="1">
        <name>FAD</name>
        <dbReference type="ChEBI" id="CHEBI:57692"/>
    </cofactor>
</comment>
<evidence type="ECO:0000256" key="7">
    <source>
        <dbReference type="ARBA" id="ARBA00023033"/>
    </source>
</evidence>
<evidence type="ECO:0000259" key="8">
    <source>
        <dbReference type="Pfam" id="PF01494"/>
    </source>
</evidence>
<dbReference type="NCBIfam" id="TIGR01988">
    <property type="entry name" value="Ubi-OHases"/>
    <property type="match status" value="1"/>
</dbReference>
<sequence length="404" mass="43816">MSASEHSTIVIVGTGPAGLAAALAVSQLGQAVTLVGPEPRQDDRRTTALMRPAIEFLDRLGVGEELRAISAPLTTMRIVDATTRLIRSPTVSFRASEIDEEFFGLNIPNASLNSILGADVASSPLVTWHKQMVSDWSTHPNRVEIRLNDDREITADFAVAADGRNSLARDAAGISVRTKSLPQSALVLNFGHVRHHGFVSTELHTEMGPCTQVPLPGGYRSSLVWVMRPEEAEPLAALDDETLSRRLEERQQSYLGKVTVEPGRQVYPLTFIQPTAFAARRIALIGEAAHVFPPITAQGLNLGMRDVKDLVDVISKYAQDPGSDAALSAFNAKRRPDIVARSSAVNIVNTSLLSSFLPLQLMRSAGLTMLDSVPMLRAFFMREGMSPGSGFSAFLPTRLRRVVS</sequence>
<dbReference type="EMBL" id="BMIF01000001">
    <property type="protein sequence ID" value="GGA53622.1"/>
    <property type="molecule type" value="Genomic_DNA"/>
</dbReference>
<comment type="caution">
    <text evidence="9">The sequence shown here is derived from an EMBL/GenBank/DDBJ whole genome shotgun (WGS) entry which is preliminary data.</text>
</comment>
<comment type="pathway">
    <text evidence="2">Cofactor biosynthesis; ubiquinone biosynthesis.</text>
</comment>
<name>A0A916VYT3_9HYPH</name>
<proteinExistence type="inferred from homology"/>
<dbReference type="Proteomes" id="UP000636264">
    <property type="component" value="Unassembled WGS sequence"/>
</dbReference>
<evidence type="ECO:0000256" key="5">
    <source>
        <dbReference type="ARBA" id="ARBA00022827"/>
    </source>
</evidence>
<dbReference type="PANTHER" id="PTHR43876:SF7">
    <property type="entry name" value="UBIQUINONE BIOSYNTHESIS MONOOXYGENASE COQ6, MITOCHONDRIAL"/>
    <property type="match status" value="1"/>
</dbReference>
<dbReference type="PANTHER" id="PTHR43876">
    <property type="entry name" value="UBIQUINONE BIOSYNTHESIS MONOOXYGENASE COQ6, MITOCHONDRIAL"/>
    <property type="match status" value="1"/>
</dbReference>
<evidence type="ECO:0000256" key="1">
    <source>
        <dbReference type="ARBA" id="ARBA00001974"/>
    </source>
</evidence>
<keyword evidence="7" id="KW-0503">Monooxygenase</keyword>
<dbReference type="GO" id="GO:0071949">
    <property type="term" value="F:FAD binding"/>
    <property type="evidence" value="ECO:0007669"/>
    <property type="project" value="InterPro"/>
</dbReference>
<dbReference type="Pfam" id="PF01494">
    <property type="entry name" value="FAD_binding_3"/>
    <property type="match status" value="1"/>
</dbReference>
<dbReference type="InterPro" id="IPR010971">
    <property type="entry name" value="UbiH/COQ6"/>
</dbReference>
<dbReference type="PRINTS" id="PR00420">
    <property type="entry name" value="RNGMNOXGNASE"/>
</dbReference>
<keyword evidence="10" id="KW-1185">Reference proteome</keyword>
<keyword evidence="6" id="KW-0560">Oxidoreductase</keyword>